<reference evidence="2 3" key="1">
    <citation type="journal article" date="2010" name="Science">
        <title>Genomic analysis of organismal complexity in the multicellular green alga Volvox carteri.</title>
        <authorList>
            <person name="Prochnik S.E."/>
            <person name="Umen J."/>
            <person name="Nedelcu A.M."/>
            <person name="Hallmann A."/>
            <person name="Miller S.M."/>
            <person name="Nishii I."/>
            <person name="Ferris P."/>
            <person name="Kuo A."/>
            <person name="Mitros T."/>
            <person name="Fritz-Laylin L.K."/>
            <person name="Hellsten U."/>
            <person name="Chapman J."/>
            <person name="Simakov O."/>
            <person name="Rensing S.A."/>
            <person name="Terry A."/>
            <person name="Pangilinan J."/>
            <person name="Kapitonov V."/>
            <person name="Jurka J."/>
            <person name="Salamov A."/>
            <person name="Shapiro H."/>
            <person name="Schmutz J."/>
            <person name="Grimwood J."/>
            <person name="Lindquist E."/>
            <person name="Lucas S."/>
            <person name="Grigoriev I.V."/>
            <person name="Schmitt R."/>
            <person name="Kirk D."/>
            <person name="Rokhsar D.S."/>
        </authorList>
    </citation>
    <scope>NUCLEOTIDE SEQUENCE [LARGE SCALE GENOMIC DNA]</scope>
    <source>
        <strain evidence="3">f. Nagariensis / Eve</strain>
    </source>
</reference>
<evidence type="ECO:0000313" key="3">
    <source>
        <dbReference type="Proteomes" id="UP000001058"/>
    </source>
</evidence>
<feature type="compositionally biased region" description="Low complexity" evidence="1">
    <location>
        <begin position="246"/>
        <end position="258"/>
    </location>
</feature>
<dbReference type="GeneID" id="9620179"/>
<protein>
    <submittedName>
        <fullName evidence="2">Uncharacterized protein</fullName>
    </submittedName>
</protein>
<organism evidence="3">
    <name type="scientific">Volvox carteri f. nagariensis</name>
    <dbReference type="NCBI Taxonomy" id="3068"/>
    <lineage>
        <taxon>Eukaryota</taxon>
        <taxon>Viridiplantae</taxon>
        <taxon>Chlorophyta</taxon>
        <taxon>core chlorophytes</taxon>
        <taxon>Chlorophyceae</taxon>
        <taxon>CS clade</taxon>
        <taxon>Chlamydomonadales</taxon>
        <taxon>Volvocaceae</taxon>
        <taxon>Volvox</taxon>
    </lineage>
</organism>
<dbReference type="Proteomes" id="UP000001058">
    <property type="component" value="Unassembled WGS sequence"/>
</dbReference>
<feature type="region of interest" description="Disordered" evidence="1">
    <location>
        <begin position="169"/>
        <end position="304"/>
    </location>
</feature>
<dbReference type="EMBL" id="GL378326">
    <property type="protein sequence ID" value="EFJ51806.1"/>
    <property type="molecule type" value="Genomic_DNA"/>
</dbReference>
<proteinExistence type="predicted"/>
<dbReference type="RefSeq" id="XP_002947216.1">
    <property type="nucleotide sequence ID" value="XM_002947170.1"/>
</dbReference>
<dbReference type="KEGG" id="vcn:VOLCADRAFT_87352"/>
<keyword evidence="3" id="KW-1185">Reference proteome</keyword>
<feature type="compositionally biased region" description="Basic and acidic residues" evidence="1">
    <location>
        <begin position="278"/>
        <end position="291"/>
    </location>
</feature>
<sequence>MSLMVVGCCRIAMFKPARPIRGILKFLSLKAAGHTIMCVGAMLHTRHGSSSDHACDGDSCSGLEQSRTFFRAYVSFSIRHAFDECTNIRGMRFAQPESKIYPDVIEPKQREEGQLQPTFQEGPLTLNRASTAEAGTPSRRGLTLDPVEPFQPTEPCSPAVAQRVEAVVTDDSEPANDNPATSNVVAASPKAAKEQEALEITDAEGLGRRPESFSDRTAQHEVQEEPAADDAKDPAEHGLMSDGESESSGDTSSSASESDSTKDEESDDDASSQASSARDADKEEEDNRQSSDEEGEPDAMSEDSSIGLEAFTFAPAALVALEQFHLKDKAEILSRRLAGRACVQLLQSICLHVLDTGAAAQNCQLLLAQIQVVVHVIAHAQQIGARKAVRMLLEDLQPILVGSEAVIRSWSHKGTMKKFMSGRAADEEFLELHLQLKEFSQSPAFVHLFSSLPPDEAAELSELQASQQLGGYTSVEANRAAFERLLLLFILRYKPTKVRTQRQRLVDLLAAYNKARSCGGGDGNQEGQGGEGADFGGKTVDEQIEHLAKTRLGRAAKHAVPLMQVLMTNMWGADPASVPPSRVGKWRLAVRMALEPLRVATGSLQLPQVPEEDVQEWVES</sequence>
<feature type="compositionally biased region" description="Basic and acidic residues" evidence="1">
    <location>
        <begin position="205"/>
        <end position="236"/>
    </location>
</feature>
<gene>
    <name evidence="2" type="ORF">VOLCADRAFT_87352</name>
</gene>
<evidence type="ECO:0000256" key="1">
    <source>
        <dbReference type="SAM" id="MobiDB-lite"/>
    </source>
</evidence>
<dbReference type="OrthoDB" id="548014at2759"/>
<feature type="compositionally biased region" description="Acidic residues" evidence="1">
    <location>
        <begin position="292"/>
        <end position="301"/>
    </location>
</feature>
<feature type="region of interest" description="Disordered" evidence="1">
    <location>
        <begin position="113"/>
        <end position="155"/>
    </location>
</feature>
<evidence type="ECO:0000313" key="2">
    <source>
        <dbReference type="EMBL" id="EFJ51806.1"/>
    </source>
</evidence>
<accession>D8TL46</accession>
<dbReference type="AlphaFoldDB" id="D8TL46"/>
<name>D8TL46_VOLCA</name>
<dbReference type="InParanoid" id="D8TL46"/>